<organism evidence="2 3">
    <name type="scientific">Plicaturopsis crispa FD-325 SS-3</name>
    <dbReference type="NCBI Taxonomy" id="944288"/>
    <lineage>
        <taxon>Eukaryota</taxon>
        <taxon>Fungi</taxon>
        <taxon>Dikarya</taxon>
        <taxon>Basidiomycota</taxon>
        <taxon>Agaricomycotina</taxon>
        <taxon>Agaricomycetes</taxon>
        <taxon>Agaricomycetidae</taxon>
        <taxon>Amylocorticiales</taxon>
        <taxon>Amylocorticiaceae</taxon>
        <taxon>Plicatura</taxon>
        <taxon>Plicaturopsis crispa</taxon>
    </lineage>
</organism>
<dbReference type="Pfam" id="PF14223">
    <property type="entry name" value="Retrotran_gag_2"/>
    <property type="match status" value="1"/>
</dbReference>
<evidence type="ECO:0000313" key="2">
    <source>
        <dbReference type="EMBL" id="KII83198.1"/>
    </source>
</evidence>
<proteinExistence type="predicted"/>
<reference evidence="2 3" key="1">
    <citation type="submission" date="2014-06" db="EMBL/GenBank/DDBJ databases">
        <title>Evolutionary Origins and Diversification of the Mycorrhizal Mutualists.</title>
        <authorList>
            <consortium name="DOE Joint Genome Institute"/>
            <consortium name="Mycorrhizal Genomics Consortium"/>
            <person name="Kohler A."/>
            <person name="Kuo A."/>
            <person name="Nagy L.G."/>
            <person name="Floudas D."/>
            <person name="Copeland A."/>
            <person name="Barry K.W."/>
            <person name="Cichocki N."/>
            <person name="Veneault-Fourrey C."/>
            <person name="LaButti K."/>
            <person name="Lindquist E.A."/>
            <person name="Lipzen A."/>
            <person name="Lundell T."/>
            <person name="Morin E."/>
            <person name="Murat C."/>
            <person name="Riley R."/>
            <person name="Ohm R."/>
            <person name="Sun H."/>
            <person name="Tunlid A."/>
            <person name="Henrissat B."/>
            <person name="Grigoriev I.V."/>
            <person name="Hibbett D.S."/>
            <person name="Martin F."/>
        </authorList>
    </citation>
    <scope>NUCLEOTIDE SEQUENCE [LARGE SCALE GENOMIC DNA]</scope>
    <source>
        <strain evidence="2 3">FD-325 SS-3</strain>
    </source>
</reference>
<dbReference type="OrthoDB" id="3054003at2759"/>
<feature type="non-terminal residue" evidence="2">
    <location>
        <position position="124"/>
    </location>
</feature>
<dbReference type="EMBL" id="KN832580">
    <property type="protein sequence ID" value="KII83198.1"/>
    <property type="molecule type" value="Genomic_DNA"/>
</dbReference>
<accession>A0A0C9T4Z6</accession>
<feature type="region of interest" description="Disordered" evidence="1">
    <location>
        <begin position="45"/>
        <end position="81"/>
    </location>
</feature>
<evidence type="ECO:0000256" key="1">
    <source>
        <dbReference type="SAM" id="MobiDB-lite"/>
    </source>
</evidence>
<dbReference type="AlphaFoldDB" id="A0A0C9T4Z6"/>
<evidence type="ECO:0008006" key="4">
    <source>
        <dbReference type="Google" id="ProtNLM"/>
    </source>
</evidence>
<protein>
    <recommendedName>
        <fullName evidence="4">Retrotransposon Copia-like N-terminal domain-containing protein</fullName>
    </recommendedName>
</protein>
<dbReference type="HOGENOM" id="CLU_135711_0_0_1"/>
<keyword evidence="3" id="KW-1185">Reference proteome</keyword>
<dbReference type="Proteomes" id="UP000053263">
    <property type="component" value="Unassembled WGS sequence"/>
</dbReference>
<sequence length="124" mass="13204">MANNSSSLGVMMLPEVERLDETNWFAWKIKILTATSVRLSGYLDGTAKKPGASSPAITVTPPVAPGTTPPDPTPVEPSKEEKEALEDWRLKDAQAMAHIVLNTKDVVGMGIDTSGTAAVAWKSL</sequence>
<feature type="compositionally biased region" description="Pro residues" evidence="1">
    <location>
        <begin position="62"/>
        <end position="75"/>
    </location>
</feature>
<evidence type="ECO:0000313" key="3">
    <source>
        <dbReference type="Proteomes" id="UP000053263"/>
    </source>
</evidence>
<name>A0A0C9T4Z6_PLICR</name>
<gene>
    <name evidence="2" type="ORF">PLICRDRAFT_119724</name>
</gene>